<keyword evidence="2" id="KW-1185">Reference proteome</keyword>
<comment type="caution">
    <text evidence="1">The sequence shown here is derived from an EMBL/GenBank/DDBJ whole genome shotgun (WGS) entry which is preliminary data.</text>
</comment>
<dbReference type="Proteomes" id="UP001210261">
    <property type="component" value="Unassembled WGS sequence"/>
</dbReference>
<organism evidence="1 2">
    <name type="scientific">Helicobacter ibis</name>
    <dbReference type="NCBI Taxonomy" id="2962633"/>
    <lineage>
        <taxon>Bacteria</taxon>
        <taxon>Pseudomonadati</taxon>
        <taxon>Campylobacterota</taxon>
        <taxon>Epsilonproteobacteria</taxon>
        <taxon>Campylobacterales</taxon>
        <taxon>Helicobacteraceae</taxon>
        <taxon>Helicobacter</taxon>
    </lineage>
</organism>
<evidence type="ECO:0000313" key="1">
    <source>
        <dbReference type="EMBL" id="MDA3968485.1"/>
    </source>
</evidence>
<sequence length="112" mass="13294">MFKYFIGEVYLFESLNEDNNQEKILDVEIKSESLSINDEINNEIPHNIQVEVENNQLEIIKLIGRDKFNLLKKEALLKNDLKVIKKIIQVLQSEDFNSEIFTHLFNDEPNKW</sequence>
<dbReference type="EMBL" id="JAQHXR010000001">
    <property type="protein sequence ID" value="MDA3968485.1"/>
    <property type="molecule type" value="Genomic_DNA"/>
</dbReference>
<reference evidence="1 2" key="1">
    <citation type="submission" date="2023-01" db="EMBL/GenBank/DDBJ databases">
        <title>Description of Helicobacter ibis sp. nov. isolated from faecal droppings of black-faced ibis (Theristicus melanopis).</title>
        <authorList>
            <person name="Lopez-Cantillo M."/>
            <person name="Vidal-Veuthey B."/>
            <person name="Mella A."/>
            <person name="De La Haba R."/>
            <person name="Collado L."/>
        </authorList>
    </citation>
    <scope>NUCLEOTIDE SEQUENCE [LARGE SCALE GENOMIC DNA]</scope>
    <source>
        <strain evidence="1 2">A82</strain>
    </source>
</reference>
<accession>A0ABT4VEB8</accession>
<gene>
    <name evidence="1" type="ORF">PF021_02215</name>
</gene>
<evidence type="ECO:0000313" key="2">
    <source>
        <dbReference type="Proteomes" id="UP001210261"/>
    </source>
</evidence>
<name>A0ABT4VEB8_9HELI</name>
<dbReference type="RefSeq" id="WP_271020772.1">
    <property type="nucleotide sequence ID" value="NZ_JAQHXR010000001.1"/>
</dbReference>
<protein>
    <submittedName>
        <fullName evidence="1">Uncharacterized protein</fullName>
    </submittedName>
</protein>
<proteinExistence type="predicted"/>